<evidence type="ECO:0000313" key="2">
    <source>
        <dbReference type="Proteomes" id="UP000831495"/>
    </source>
</evidence>
<accession>A0ABY4P8Z3</accession>
<protein>
    <submittedName>
        <fullName evidence="1">Uncharacterized protein</fullName>
    </submittedName>
</protein>
<dbReference type="EMBL" id="CP093366">
    <property type="protein sequence ID" value="UQS82204.1"/>
    <property type="molecule type" value="Genomic_DNA"/>
</dbReference>
<keyword evidence="2" id="KW-1185">Reference proteome</keyword>
<name>A0ABY4P8Z3_9LACO</name>
<evidence type="ECO:0000313" key="1">
    <source>
        <dbReference type="EMBL" id="UQS82204.1"/>
    </source>
</evidence>
<dbReference type="RefSeq" id="WP_249514474.1">
    <property type="nucleotide sequence ID" value="NZ_CP093366.1"/>
</dbReference>
<proteinExistence type="predicted"/>
<organism evidence="1 2">
    <name type="scientific">Bombilactobacillus folatiphilus</name>
    <dbReference type="NCBI Taxonomy" id="2923362"/>
    <lineage>
        <taxon>Bacteria</taxon>
        <taxon>Bacillati</taxon>
        <taxon>Bacillota</taxon>
        <taxon>Bacilli</taxon>
        <taxon>Lactobacillales</taxon>
        <taxon>Lactobacillaceae</taxon>
        <taxon>Bombilactobacillus</taxon>
    </lineage>
</organism>
<gene>
    <name evidence="1" type="ORF">MOO45_00475</name>
</gene>
<sequence>MQAKKTTSLTITPTLIDDGFNTPEYTQQEQAVPTGFTDIVAKLQLANGFSCGVKMNEKQTLDTNNEYYYDNLFRLLHTQTSGQEFDLELNYDLLAVDDNLSNHSSMLEGKHYVGESSLHDATHDAAMGKYYVIKDKVGQIKAIKWVNYSTTNNYTGGNIPNNAFVVEKLITPSKSSTSGVDVQLFVKNISKATYGYGVDFDTDDHYYGVDSSSAAKALGDNQGFTTLLGDNNNLNLTVRTKVSDGPNRYFAGHLGKINDLFQGSTFSNCVGQEAENYSVGTVLDSGNVMKSFYLLWPWKSIAPQETQHYNTEIELETAGQAKPVLTQNYSNSRSSRFNYQGDKLNLQVKLVNNNDSRGSLTPTTFYVNLPQGLSVTKADLEQIYSEGTVAESAEYDANTGQVKIISNGSYLSNPNDSISINIPVTVSNDAPMGDATIKTNFSGENKDATGAHQTVTADSADLKVPITPSYDAKLTSEVKNTRYSSVYASSAQYVPGDTLTYHAQYQLNSDNEYALKAPVTFGNSNSGLDFSDSAPSVTVNGDSSVASASVDPVTGRITVTKTSGNFSPGDLLDLTYNVKAKADPVAGEPGANHESTITAPYNTVSVSGTRSDGQAIPSASSGTTLQRKDLDYFVRVPEVIDFGHNPCVFDSPFYSTTSGRLKFSHYSASGSGQYYIQMKYNQDLRTSAYAYLRPDSGNALIEYRPNDYGSYQSIDGIAGNLSTSGFTTQGISDLTSYVSDKHFRLNSNDKPLGNYSGTMTWTYSNSL</sequence>
<reference evidence="1" key="1">
    <citation type="journal article" date="2022" name="Int. J. Syst. Evol. Microbiol.">
        <title>Apilactobacillus apisilvae sp. nov., Nicolia spurrieriana gen. nov. sp. nov., Bombilactobacillus folatiphilus sp. nov. and Bombilactobacillus thymidiniphilus sp. nov., four new lactic acid bacterial isolates from stingless bees Tetragonula carbonaria and Austroplebeia australis.</title>
        <authorList>
            <person name="Oliphant S.A."/>
            <person name="Watson-Haigh N.S."/>
            <person name="Sumby K.M."/>
            <person name="Gardner J."/>
            <person name="Groom S."/>
            <person name="Jiranek V."/>
        </authorList>
    </citation>
    <scope>NUCLEOTIDE SEQUENCE</scope>
    <source>
        <strain evidence="1">SG4_D2</strain>
    </source>
</reference>
<dbReference type="Proteomes" id="UP000831495">
    <property type="component" value="Chromosome"/>
</dbReference>